<reference evidence="11" key="1">
    <citation type="submission" date="2016-10" db="EMBL/GenBank/DDBJ databases">
        <authorList>
            <person name="Varghese N."/>
            <person name="Submissions S."/>
        </authorList>
    </citation>
    <scope>NUCLEOTIDE SEQUENCE [LARGE SCALE GENOMIC DNA]</scope>
    <source>
        <strain evidence="11">CGMCC 1.10789</strain>
    </source>
</reference>
<dbReference type="NCBIfam" id="TIGR00221">
    <property type="entry name" value="nagA"/>
    <property type="match status" value="1"/>
</dbReference>
<comment type="similarity">
    <text evidence="1 5">Belongs to the metallo-dependent hydrolases superfamily. NagA family.</text>
</comment>
<evidence type="ECO:0000313" key="11">
    <source>
        <dbReference type="Proteomes" id="UP000199328"/>
    </source>
</evidence>
<feature type="binding site" evidence="8">
    <location>
        <position position="129"/>
    </location>
    <ligand>
        <name>Zn(2+)</name>
        <dbReference type="ChEBI" id="CHEBI:29105"/>
    </ligand>
</feature>
<dbReference type="Gene3D" id="3.20.20.140">
    <property type="entry name" value="Metal-dependent hydrolases"/>
    <property type="match status" value="1"/>
</dbReference>
<protein>
    <submittedName>
        <fullName evidence="10">N-acetylglucosamine-6-phosphate deacetylase</fullName>
    </submittedName>
</protein>
<keyword evidence="3 5" id="KW-0378">Hydrolase</keyword>
<feature type="binding site" evidence="8">
    <location>
        <position position="195"/>
    </location>
    <ligand>
        <name>Zn(2+)</name>
        <dbReference type="ChEBI" id="CHEBI:29105"/>
    </ligand>
</feature>
<feature type="active site" description="Proton donor/acceptor" evidence="6">
    <location>
        <position position="275"/>
    </location>
</feature>
<dbReference type="InterPro" id="IPR006680">
    <property type="entry name" value="Amidohydro-rel"/>
</dbReference>
<sequence>MTITVHTAGAVFDGARLLADHALVVEDGAVAALLPRGEVTDVALQDHGPGVLAPGFVDLQVNGGGGVMFNDAPTLETLRRIASAHARLGSTAILPTLITDTPERTAQAIAAAVQAVAEGVAGIAGLHLEGPHLSRARHGAHDPALIRPMVEEDVQLLLAAAARLPVLKVTLAPESVAPAQIARLAAAGVVVSLGHSDAGFAECMAAVAAGARCVTHLFNAMSQLGSREPGLVGAALAAGELSAGLIADAIHVHPATLALALRAKAGPGKLYLVTDAMATAGSDIDSFTLDGREVRRHDGRLTLADGTLAGADLEMARALQVMIEQAGAAPESALAMATAVPAQVIGAGDRLGHLAPGRTADFVLLGKGWELRGVWRAGMPVDRG</sequence>
<dbReference type="PANTHER" id="PTHR11113">
    <property type="entry name" value="N-ACETYLGLUCOSAMINE-6-PHOSPHATE DEACETYLASE"/>
    <property type="match status" value="1"/>
</dbReference>
<evidence type="ECO:0000313" key="10">
    <source>
        <dbReference type="EMBL" id="SDL08654.1"/>
    </source>
</evidence>
<keyword evidence="11" id="KW-1185">Reference proteome</keyword>
<dbReference type="InterPro" id="IPR003764">
    <property type="entry name" value="GlcNAc_6-P_deAcase"/>
</dbReference>
<proteinExistence type="inferred from homology"/>
<feature type="binding site" evidence="7">
    <location>
        <begin position="308"/>
        <end position="310"/>
    </location>
    <ligand>
        <name>substrate</name>
    </ligand>
</feature>
<feature type="binding site" evidence="7">
    <location>
        <position position="227"/>
    </location>
    <ligand>
        <name>substrate</name>
    </ligand>
</feature>
<dbReference type="GO" id="GO:0006046">
    <property type="term" value="P:N-acetylglucosamine catabolic process"/>
    <property type="evidence" value="ECO:0007669"/>
    <property type="project" value="TreeGrafter"/>
</dbReference>
<dbReference type="Pfam" id="PF01979">
    <property type="entry name" value="Amidohydro_1"/>
    <property type="match status" value="1"/>
</dbReference>
<dbReference type="InterPro" id="IPR011059">
    <property type="entry name" value="Metal-dep_hydrolase_composite"/>
</dbReference>
<feature type="binding site" evidence="7">
    <location>
        <position position="140"/>
    </location>
    <ligand>
        <name>substrate</name>
    </ligand>
</feature>
<dbReference type="SUPFAM" id="SSF51556">
    <property type="entry name" value="Metallo-dependent hydrolases"/>
    <property type="match status" value="1"/>
</dbReference>
<dbReference type="STRING" id="990712.SAMN05216257_1113"/>
<evidence type="ECO:0000259" key="9">
    <source>
        <dbReference type="Pfam" id="PF01979"/>
    </source>
</evidence>
<keyword evidence="4 5" id="KW-0119">Carbohydrate metabolism</keyword>
<dbReference type="Proteomes" id="UP000199328">
    <property type="component" value="Unassembled WGS sequence"/>
</dbReference>
<dbReference type="InterPro" id="IPR032466">
    <property type="entry name" value="Metal_Hydrolase"/>
</dbReference>
<evidence type="ECO:0000256" key="5">
    <source>
        <dbReference type="PIRNR" id="PIRNR038994"/>
    </source>
</evidence>
<comment type="cofactor">
    <cofactor evidence="8">
        <name>a divalent metal cation</name>
        <dbReference type="ChEBI" id="CHEBI:60240"/>
    </cofactor>
    <text evidence="8">Binds 1 divalent metal cation per subunit.</text>
</comment>
<dbReference type="OrthoDB" id="9776488at2"/>
<accession>A0A1G9H796</accession>
<dbReference type="AlphaFoldDB" id="A0A1G9H796"/>
<dbReference type="EMBL" id="FNFV01000011">
    <property type="protein sequence ID" value="SDL08654.1"/>
    <property type="molecule type" value="Genomic_DNA"/>
</dbReference>
<dbReference type="PIRSF" id="PIRSF038994">
    <property type="entry name" value="NagA"/>
    <property type="match status" value="1"/>
</dbReference>
<dbReference type="RefSeq" id="WP_092501296.1">
    <property type="nucleotide sequence ID" value="NZ_FNFV01000011.1"/>
</dbReference>
<feature type="binding site" evidence="7">
    <location>
        <position position="251"/>
    </location>
    <ligand>
        <name>substrate</name>
    </ligand>
</feature>
<evidence type="ECO:0000256" key="4">
    <source>
        <dbReference type="ARBA" id="ARBA00023277"/>
    </source>
</evidence>
<dbReference type="GO" id="GO:0046872">
    <property type="term" value="F:metal ion binding"/>
    <property type="evidence" value="ECO:0007669"/>
    <property type="project" value="UniProtKB-KW"/>
</dbReference>
<gene>
    <name evidence="10" type="ORF">SAMN05216257_1113</name>
</gene>
<feature type="binding site" evidence="7">
    <location>
        <begin position="219"/>
        <end position="220"/>
    </location>
    <ligand>
        <name>substrate</name>
    </ligand>
</feature>
<organism evidence="10 11">
    <name type="scientific">Meinhardsimonia xiamenensis</name>
    <dbReference type="NCBI Taxonomy" id="990712"/>
    <lineage>
        <taxon>Bacteria</taxon>
        <taxon>Pseudomonadati</taxon>
        <taxon>Pseudomonadota</taxon>
        <taxon>Alphaproteobacteria</taxon>
        <taxon>Rhodobacterales</taxon>
        <taxon>Paracoccaceae</taxon>
        <taxon>Meinhardsimonia</taxon>
    </lineage>
</organism>
<feature type="domain" description="Amidohydrolase-related" evidence="9">
    <location>
        <begin position="52"/>
        <end position="365"/>
    </location>
</feature>
<evidence type="ECO:0000256" key="6">
    <source>
        <dbReference type="PIRSR" id="PIRSR038994-1"/>
    </source>
</evidence>
<dbReference type="GO" id="GO:0008448">
    <property type="term" value="F:N-acetylglucosamine-6-phosphate deacetylase activity"/>
    <property type="evidence" value="ECO:0007669"/>
    <property type="project" value="InterPro"/>
</dbReference>
<dbReference type="SUPFAM" id="SSF51338">
    <property type="entry name" value="Composite domain of metallo-dependent hydrolases"/>
    <property type="match status" value="1"/>
</dbReference>
<dbReference type="PANTHER" id="PTHR11113:SF14">
    <property type="entry name" value="N-ACETYLGLUCOSAMINE-6-PHOSPHATE DEACETYLASE"/>
    <property type="match status" value="1"/>
</dbReference>
<evidence type="ECO:0000256" key="3">
    <source>
        <dbReference type="ARBA" id="ARBA00022801"/>
    </source>
</evidence>
<evidence type="ECO:0000256" key="1">
    <source>
        <dbReference type="ARBA" id="ARBA00010716"/>
    </source>
</evidence>
<keyword evidence="2 8" id="KW-0479">Metal-binding</keyword>
<dbReference type="Gene3D" id="2.30.40.10">
    <property type="entry name" value="Urease, subunit C, domain 1"/>
    <property type="match status" value="1"/>
</dbReference>
<evidence type="ECO:0000256" key="7">
    <source>
        <dbReference type="PIRSR" id="PIRSR038994-2"/>
    </source>
</evidence>
<name>A0A1G9H796_9RHOB</name>
<evidence type="ECO:0000256" key="8">
    <source>
        <dbReference type="PIRSR" id="PIRSR038994-3"/>
    </source>
</evidence>
<evidence type="ECO:0000256" key="2">
    <source>
        <dbReference type="ARBA" id="ARBA00022723"/>
    </source>
</evidence>
<feature type="binding site" evidence="8">
    <location>
        <position position="216"/>
    </location>
    <ligand>
        <name>Zn(2+)</name>
        <dbReference type="ChEBI" id="CHEBI:29105"/>
    </ligand>
</feature>